<accession>W9G5X6</accession>
<dbReference type="InterPro" id="IPR023393">
    <property type="entry name" value="START-like_dom_sf"/>
</dbReference>
<dbReference type="RefSeq" id="WP_034805877.1">
    <property type="nucleotide sequence ID" value="NZ_AWSA01000022.1"/>
</dbReference>
<proteinExistence type="inferred from homology"/>
<dbReference type="SUPFAM" id="SSF55961">
    <property type="entry name" value="Bet v1-like"/>
    <property type="match status" value="1"/>
</dbReference>
<evidence type="ECO:0000313" key="3">
    <source>
        <dbReference type="EMBL" id="EWT01435.1"/>
    </source>
</evidence>
<dbReference type="Pfam" id="PF08327">
    <property type="entry name" value="AHSA1"/>
    <property type="match status" value="1"/>
</dbReference>
<dbReference type="EMBL" id="AWSA01000022">
    <property type="protein sequence ID" value="EWT01435.1"/>
    <property type="molecule type" value="Genomic_DNA"/>
</dbReference>
<dbReference type="AlphaFoldDB" id="W9G5X6"/>
<organism evidence="3 4">
    <name type="scientific">Intrasporangium oryzae NRRL B-24470</name>
    <dbReference type="NCBI Taxonomy" id="1386089"/>
    <lineage>
        <taxon>Bacteria</taxon>
        <taxon>Bacillati</taxon>
        <taxon>Actinomycetota</taxon>
        <taxon>Actinomycetes</taxon>
        <taxon>Micrococcales</taxon>
        <taxon>Intrasporangiaceae</taxon>
        <taxon>Intrasporangium</taxon>
    </lineage>
</organism>
<protein>
    <submittedName>
        <fullName evidence="3">Activator of HSP90 ATPase</fullName>
    </submittedName>
</protein>
<gene>
    <name evidence="3" type="ORF">N865_10560</name>
</gene>
<evidence type="ECO:0000259" key="2">
    <source>
        <dbReference type="Pfam" id="PF08327"/>
    </source>
</evidence>
<comment type="similarity">
    <text evidence="1">Belongs to the AHA1 family.</text>
</comment>
<dbReference type="Gene3D" id="3.30.530.20">
    <property type="match status" value="1"/>
</dbReference>
<dbReference type="InterPro" id="IPR013538">
    <property type="entry name" value="ASHA1/2-like_C"/>
</dbReference>
<dbReference type="STRING" id="1386089.N865_10560"/>
<reference evidence="3 4" key="1">
    <citation type="submission" date="2013-08" db="EMBL/GenBank/DDBJ databases">
        <title>Intrasporangium oryzae NRRL B-24470.</title>
        <authorList>
            <person name="Liu H."/>
            <person name="Wang G."/>
        </authorList>
    </citation>
    <scope>NUCLEOTIDE SEQUENCE [LARGE SCALE GENOMIC DNA]</scope>
    <source>
        <strain evidence="3 4">NRRL B-24470</strain>
    </source>
</reference>
<feature type="domain" description="Activator of Hsp90 ATPase homologue 1/2-like C-terminal" evidence="2">
    <location>
        <begin position="13"/>
        <end position="132"/>
    </location>
</feature>
<sequence length="141" mass="15587">MPEQLVIERTYAASPDRVWDAWTRSDEVERWYCPNPTAPTSASLDVRPGGEHRVDMGPYRLTGRYSAVEPGRRLAHTWSFDGGDETAVDVRFEPAGTGTLVTLTHEGFAADDDRVGIRQGWELSLLRLAALLQAEETAATA</sequence>
<dbReference type="CDD" id="cd07814">
    <property type="entry name" value="SRPBCC_CalC_Aha1-like"/>
    <property type="match status" value="1"/>
</dbReference>
<dbReference type="Proteomes" id="UP000019489">
    <property type="component" value="Unassembled WGS sequence"/>
</dbReference>
<dbReference type="eggNOG" id="COG3832">
    <property type="taxonomic scope" value="Bacteria"/>
</dbReference>
<name>W9G5X6_9MICO</name>
<evidence type="ECO:0000313" key="4">
    <source>
        <dbReference type="Proteomes" id="UP000019489"/>
    </source>
</evidence>
<evidence type="ECO:0000256" key="1">
    <source>
        <dbReference type="ARBA" id="ARBA00006817"/>
    </source>
</evidence>
<keyword evidence="4" id="KW-1185">Reference proteome</keyword>
<comment type="caution">
    <text evidence="3">The sequence shown here is derived from an EMBL/GenBank/DDBJ whole genome shotgun (WGS) entry which is preliminary data.</text>
</comment>